<dbReference type="Proteomes" id="UP000036923">
    <property type="component" value="Unassembled WGS sequence"/>
</dbReference>
<dbReference type="EMBL" id="LGTC01000001">
    <property type="protein sequence ID" value="KNY25803.1"/>
    <property type="molecule type" value="Genomic_DNA"/>
</dbReference>
<protein>
    <recommendedName>
        <fullName evidence="1">DUF58 domain-containing protein</fullName>
    </recommendedName>
</protein>
<sequence>MSAGLLIIATLIIVYVQAFIYKNWGLRDLTYSRSFSLSRVFEGEEVQMIEVISNNKMIPMLLLQLESEITPYLQFQKQGNLDIKHQRCHRSFFSLMPYTKITRKHTVKCCKRGFYILKSAVLSCNDAFNIVHTYKDLSLYASITVYPKIFPIDELNLPCHSWMGDTIIRRWIIDDPFMISGIRDYRYGDSMNRINWKSTARNGIIKVYNTDCTSNMKIVILLNIQASENSWDDTTDVDLMEKAVSYCASIANHMVSQSIETGFCCNCYLAEGIENPVLIPASASSSHMNLILESMSLMHLKRSVQFHLLLDKLPDNFVRDTDFLIVTSYIDEQMKKSIQRIKDLRCNVEILNLR</sequence>
<comment type="caution">
    <text evidence="2">The sequence shown here is derived from an EMBL/GenBank/DDBJ whole genome shotgun (WGS) entry which is preliminary data.</text>
</comment>
<feature type="domain" description="DUF58" evidence="1">
    <location>
        <begin position="182"/>
        <end position="342"/>
    </location>
</feature>
<evidence type="ECO:0000259" key="1">
    <source>
        <dbReference type="Pfam" id="PF01882"/>
    </source>
</evidence>
<dbReference type="PANTHER" id="PTHR34351">
    <property type="entry name" value="SLR1927 PROTEIN-RELATED"/>
    <property type="match status" value="1"/>
</dbReference>
<dbReference type="eggNOG" id="COG1721">
    <property type="taxonomic scope" value="Bacteria"/>
</dbReference>
<dbReference type="STRING" id="398512.Bccel_1063"/>
<dbReference type="RefSeq" id="WP_050753135.1">
    <property type="nucleotide sequence ID" value="NZ_JQKC01000013.1"/>
</dbReference>
<evidence type="ECO:0000313" key="3">
    <source>
        <dbReference type="Proteomes" id="UP000036923"/>
    </source>
</evidence>
<keyword evidence="3" id="KW-1185">Reference proteome</keyword>
<reference evidence="3" key="1">
    <citation type="submission" date="2015-07" db="EMBL/GenBank/DDBJ databases">
        <title>Near-Complete Genome Sequence of the Cellulolytic Bacterium Bacteroides (Pseudobacteroides) cellulosolvens ATCC 35603.</title>
        <authorList>
            <person name="Dassa B."/>
            <person name="Utturkar S.M."/>
            <person name="Klingeman D.M."/>
            <person name="Hurt R.A."/>
            <person name="Keller M."/>
            <person name="Xu J."/>
            <person name="Reddy Y.H.K."/>
            <person name="Borovok I."/>
            <person name="Grinberg I.R."/>
            <person name="Lamed R."/>
            <person name="Zhivin O."/>
            <person name="Bayer E.A."/>
            <person name="Brown S.D."/>
        </authorList>
    </citation>
    <scope>NUCLEOTIDE SEQUENCE [LARGE SCALE GENOMIC DNA]</scope>
    <source>
        <strain evidence="3">DSM 2933</strain>
    </source>
</reference>
<dbReference type="InterPro" id="IPR002881">
    <property type="entry name" value="DUF58"/>
</dbReference>
<evidence type="ECO:0000313" key="2">
    <source>
        <dbReference type="EMBL" id="KNY25803.1"/>
    </source>
</evidence>
<dbReference type="AlphaFoldDB" id="A0A0L6JJE2"/>
<gene>
    <name evidence="2" type="ORF">Bccel_1063</name>
</gene>
<dbReference type="PANTHER" id="PTHR34351:SF2">
    <property type="entry name" value="DUF58 DOMAIN-CONTAINING PROTEIN"/>
    <property type="match status" value="1"/>
</dbReference>
<dbReference type="OrthoDB" id="9789943at2"/>
<name>A0A0L6JJE2_9FIRM</name>
<proteinExistence type="predicted"/>
<organism evidence="2 3">
    <name type="scientific">Pseudobacteroides cellulosolvens ATCC 35603 = DSM 2933</name>
    <dbReference type="NCBI Taxonomy" id="398512"/>
    <lineage>
        <taxon>Bacteria</taxon>
        <taxon>Bacillati</taxon>
        <taxon>Bacillota</taxon>
        <taxon>Clostridia</taxon>
        <taxon>Eubacteriales</taxon>
        <taxon>Oscillospiraceae</taxon>
        <taxon>Pseudobacteroides</taxon>
    </lineage>
</organism>
<dbReference type="Pfam" id="PF01882">
    <property type="entry name" value="DUF58"/>
    <property type="match status" value="1"/>
</dbReference>
<accession>A0A0L6JJE2</accession>